<comment type="subcellular location">
    <subcellularLocation>
        <location evidence="1">Cell membrane</location>
    </subcellularLocation>
</comment>
<evidence type="ECO:0000313" key="15">
    <source>
        <dbReference type="Proteomes" id="UP000254802"/>
    </source>
</evidence>
<feature type="transmembrane region" description="Helical" evidence="12">
    <location>
        <begin position="16"/>
        <end position="33"/>
    </location>
</feature>
<accession>A0A378MXJ7</accession>
<keyword evidence="4" id="KW-1003">Cell membrane</keyword>
<evidence type="ECO:0000259" key="13">
    <source>
        <dbReference type="Pfam" id="PF03264"/>
    </source>
</evidence>
<evidence type="ECO:0000256" key="6">
    <source>
        <dbReference type="ARBA" id="ARBA00022692"/>
    </source>
</evidence>
<dbReference type="EMBL" id="UGPN01000002">
    <property type="protein sequence ID" value="STY60125.1"/>
    <property type="molecule type" value="Genomic_DNA"/>
</dbReference>
<keyword evidence="8" id="KW-0249">Electron transport</keyword>
<dbReference type="GO" id="GO:0005886">
    <property type="term" value="C:plasma membrane"/>
    <property type="evidence" value="ECO:0007669"/>
    <property type="project" value="UniProtKB-SubCell"/>
</dbReference>
<evidence type="ECO:0000256" key="11">
    <source>
        <dbReference type="ARBA" id="ARBA00023136"/>
    </source>
</evidence>
<keyword evidence="11 12" id="KW-0472">Membrane</keyword>
<dbReference type="InterPro" id="IPR038266">
    <property type="entry name" value="NapC/NirT_cytc_sf"/>
</dbReference>
<evidence type="ECO:0000256" key="12">
    <source>
        <dbReference type="SAM" id="Phobius"/>
    </source>
</evidence>
<keyword evidence="9 12" id="KW-1133">Transmembrane helix</keyword>
<dbReference type="Pfam" id="PF03264">
    <property type="entry name" value="Cytochrom_NNT"/>
    <property type="match status" value="1"/>
</dbReference>
<evidence type="ECO:0000256" key="1">
    <source>
        <dbReference type="ARBA" id="ARBA00004236"/>
    </source>
</evidence>
<sequence>MLGSIKALFTRPATKIGLGVLVGIGFIAGAISWHQFNKAMDHTSTEEFCVSCHSMQQPLEELKKKPPTGRIKAG</sequence>
<evidence type="ECO:0000256" key="3">
    <source>
        <dbReference type="ARBA" id="ARBA00022448"/>
    </source>
</evidence>
<reference evidence="14 15" key="1">
    <citation type="submission" date="2018-06" db="EMBL/GenBank/DDBJ databases">
        <authorList>
            <consortium name="Pathogen Informatics"/>
            <person name="Doyle S."/>
        </authorList>
    </citation>
    <scope>NUCLEOTIDE SEQUENCE [LARGE SCALE GENOMIC DNA]</scope>
    <source>
        <strain evidence="14 15">NCTC10638</strain>
    </source>
</reference>
<dbReference type="InterPro" id="IPR005126">
    <property type="entry name" value="NapC/NirT_cyt_c_N"/>
</dbReference>
<evidence type="ECO:0000256" key="5">
    <source>
        <dbReference type="ARBA" id="ARBA00022617"/>
    </source>
</evidence>
<dbReference type="GO" id="GO:0009055">
    <property type="term" value="F:electron transfer activity"/>
    <property type="evidence" value="ECO:0007669"/>
    <property type="project" value="TreeGrafter"/>
</dbReference>
<dbReference type="GO" id="GO:0046872">
    <property type="term" value="F:metal ion binding"/>
    <property type="evidence" value="ECO:0007669"/>
    <property type="project" value="UniProtKB-KW"/>
</dbReference>
<keyword evidence="6 12" id="KW-0812">Transmembrane</keyword>
<name>A0A378MXJ7_MANHA</name>
<evidence type="ECO:0000256" key="10">
    <source>
        <dbReference type="ARBA" id="ARBA00023004"/>
    </source>
</evidence>
<evidence type="ECO:0000313" key="14">
    <source>
        <dbReference type="EMBL" id="STY60125.1"/>
    </source>
</evidence>
<feature type="domain" description="NapC/NirT cytochrome c N-terminal" evidence="13">
    <location>
        <begin position="12"/>
        <end position="64"/>
    </location>
</feature>
<dbReference type="InterPro" id="IPR051174">
    <property type="entry name" value="Cytochrome_c-type_ET"/>
</dbReference>
<evidence type="ECO:0000256" key="7">
    <source>
        <dbReference type="ARBA" id="ARBA00022723"/>
    </source>
</evidence>
<evidence type="ECO:0000256" key="4">
    <source>
        <dbReference type="ARBA" id="ARBA00022475"/>
    </source>
</evidence>
<comment type="similarity">
    <text evidence="2">Belongs to the NapC/NirT/NrfH family.</text>
</comment>
<dbReference type="Proteomes" id="UP000254802">
    <property type="component" value="Unassembled WGS sequence"/>
</dbReference>
<evidence type="ECO:0000256" key="2">
    <source>
        <dbReference type="ARBA" id="ARBA00007395"/>
    </source>
</evidence>
<gene>
    <name evidence="14" type="primary">napC_2</name>
    <name evidence="14" type="ORF">NCTC10638_01318</name>
</gene>
<dbReference type="AlphaFoldDB" id="A0A378MXJ7"/>
<dbReference type="GO" id="GO:0009061">
    <property type="term" value="P:anaerobic respiration"/>
    <property type="evidence" value="ECO:0007669"/>
    <property type="project" value="TreeGrafter"/>
</dbReference>
<dbReference type="PANTHER" id="PTHR30333">
    <property type="entry name" value="CYTOCHROME C-TYPE PROTEIN"/>
    <property type="match status" value="1"/>
</dbReference>
<keyword evidence="7" id="KW-0479">Metal-binding</keyword>
<keyword evidence="10" id="KW-0408">Iron</keyword>
<keyword evidence="3" id="KW-0813">Transport</keyword>
<keyword evidence="5" id="KW-0349">Heme</keyword>
<evidence type="ECO:0000256" key="9">
    <source>
        <dbReference type="ARBA" id="ARBA00022989"/>
    </source>
</evidence>
<dbReference type="Gene3D" id="1.10.3820.10">
    <property type="entry name" value="Di-heme elbow motif domain"/>
    <property type="match status" value="1"/>
</dbReference>
<proteinExistence type="inferred from homology"/>
<dbReference type="InterPro" id="IPR036280">
    <property type="entry name" value="Multihaem_cyt_sf"/>
</dbReference>
<organism evidence="14 15">
    <name type="scientific">Mannheimia haemolytica</name>
    <name type="common">Pasteurella haemolytica</name>
    <dbReference type="NCBI Taxonomy" id="75985"/>
    <lineage>
        <taxon>Bacteria</taxon>
        <taxon>Pseudomonadati</taxon>
        <taxon>Pseudomonadota</taxon>
        <taxon>Gammaproteobacteria</taxon>
        <taxon>Pasteurellales</taxon>
        <taxon>Pasteurellaceae</taxon>
        <taxon>Mannheimia</taxon>
    </lineage>
</organism>
<evidence type="ECO:0000256" key="8">
    <source>
        <dbReference type="ARBA" id="ARBA00022982"/>
    </source>
</evidence>
<protein>
    <submittedName>
        <fullName evidence="14">Cytochrome c-type protein NapC</fullName>
    </submittedName>
</protein>
<dbReference type="SUPFAM" id="SSF48695">
    <property type="entry name" value="Multiheme cytochromes"/>
    <property type="match status" value="1"/>
</dbReference>
<dbReference type="PANTHER" id="PTHR30333:SF1">
    <property type="entry name" value="CYTOCHROME C-TYPE PROTEIN NAPC"/>
    <property type="match status" value="1"/>
</dbReference>